<feature type="domain" description="PLD phosphodiesterase" evidence="17">
    <location>
        <begin position="211"/>
        <end position="238"/>
    </location>
</feature>
<dbReference type="RefSeq" id="WP_274944559.1">
    <property type="nucleotide sequence ID" value="NZ_JANWOI010000004.1"/>
</dbReference>
<dbReference type="InterPro" id="IPR025202">
    <property type="entry name" value="PLD-like_dom"/>
</dbReference>
<dbReference type="Gene3D" id="3.30.870.10">
    <property type="entry name" value="Endonuclease Chain A"/>
    <property type="match status" value="2"/>
</dbReference>
<dbReference type="EMBL" id="JANWOI010000004">
    <property type="protein sequence ID" value="MDA5194852.1"/>
    <property type="molecule type" value="Genomic_DNA"/>
</dbReference>
<dbReference type="Pfam" id="PF13091">
    <property type="entry name" value="PLDc_2"/>
    <property type="match status" value="2"/>
</dbReference>
<reference evidence="18" key="1">
    <citation type="submission" date="2022-08" db="EMBL/GenBank/DDBJ databases">
        <authorList>
            <person name="Vandamme P."/>
            <person name="Hettiarachchi A."/>
            <person name="Peeters C."/>
            <person name="Cnockaert M."/>
            <person name="Carlier A."/>
        </authorList>
    </citation>
    <scope>NUCLEOTIDE SEQUENCE</scope>
    <source>
        <strain evidence="18">LMG 31809</strain>
    </source>
</reference>
<dbReference type="EC" id="2.7.8.-" evidence="15"/>
<dbReference type="CDD" id="cd09163">
    <property type="entry name" value="PLDc_CLS_unchar2_2"/>
    <property type="match status" value="1"/>
</dbReference>
<comment type="function">
    <text evidence="1">Could be a virulence factor.</text>
</comment>
<feature type="transmembrane region" description="Helical" evidence="16">
    <location>
        <begin position="36"/>
        <end position="58"/>
    </location>
</feature>
<comment type="caution">
    <text evidence="18">The sequence shown here is derived from an EMBL/GenBank/DDBJ whole genome shotgun (WGS) entry which is preliminary data.</text>
</comment>
<dbReference type="InterPro" id="IPR022924">
    <property type="entry name" value="Cardiolipin_synthase"/>
</dbReference>
<keyword evidence="6" id="KW-0964">Secreted</keyword>
<dbReference type="GO" id="GO:0005576">
    <property type="term" value="C:extracellular region"/>
    <property type="evidence" value="ECO:0007669"/>
    <property type="project" value="UniProtKB-SubCell"/>
</dbReference>
<keyword evidence="4" id="KW-1003">Cell membrane</keyword>
<gene>
    <name evidence="18" type="primary">cls</name>
    <name evidence="18" type="ORF">NYP16_12910</name>
</gene>
<evidence type="ECO:0000256" key="8">
    <source>
        <dbReference type="ARBA" id="ARBA00022692"/>
    </source>
</evidence>
<name>A0A9X3Z843_9PROT</name>
<accession>A0A9X3Z843</accession>
<evidence type="ECO:0000256" key="16">
    <source>
        <dbReference type="SAM" id="Phobius"/>
    </source>
</evidence>
<dbReference type="NCBIfam" id="TIGR04265">
    <property type="entry name" value="bac_cardiolipin"/>
    <property type="match status" value="1"/>
</dbReference>
<evidence type="ECO:0000256" key="5">
    <source>
        <dbReference type="ARBA" id="ARBA00022516"/>
    </source>
</evidence>
<evidence type="ECO:0000256" key="1">
    <source>
        <dbReference type="ARBA" id="ARBA00003145"/>
    </source>
</evidence>
<evidence type="ECO:0000256" key="6">
    <source>
        <dbReference type="ARBA" id="ARBA00022525"/>
    </source>
</evidence>
<dbReference type="GO" id="GO:0005886">
    <property type="term" value="C:plasma membrane"/>
    <property type="evidence" value="ECO:0007669"/>
    <property type="project" value="UniProtKB-SubCell"/>
</dbReference>
<evidence type="ECO:0000259" key="17">
    <source>
        <dbReference type="PROSITE" id="PS50035"/>
    </source>
</evidence>
<evidence type="ECO:0000313" key="19">
    <source>
        <dbReference type="Proteomes" id="UP001141619"/>
    </source>
</evidence>
<protein>
    <recommendedName>
        <fullName evidence="15">Cardiolipin synthase</fullName>
        <ecNumber evidence="15">2.7.8.-</ecNumber>
    </recommendedName>
</protein>
<evidence type="ECO:0000256" key="4">
    <source>
        <dbReference type="ARBA" id="ARBA00022475"/>
    </source>
</evidence>
<evidence type="ECO:0000256" key="11">
    <source>
        <dbReference type="ARBA" id="ARBA00023098"/>
    </source>
</evidence>
<evidence type="ECO:0000256" key="13">
    <source>
        <dbReference type="ARBA" id="ARBA00023209"/>
    </source>
</evidence>
<dbReference type="PROSITE" id="PS50035">
    <property type="entry name" value="PLD"/>
    <property type="match status" value="2"/>
</dbReference>
<keyword evidence="9" id="KW-0677">Repeat</keyword>
<evidence type="ECO:0000256" key="7">
    <source>
        <dbReference type="ARBA" id="ARBA00022679"/>
    </source>
</evidence>
<dbReference type="Pfam" id="PF13396">
    <property type="entry name" value="PLDc_N"/>
    <property type="match status" value="1"/>
</dbReference>
<dbReference type="SUPFAM" id="SSF56024">
    <property type="entry name" value="Phospholipase D/nuclease"/>
    <property type="match status" value="2"/>
</dbReference>
<dbReference type="Proteomes" id="UP001141619">
    <property type="component" value="Unassembled WGS sequence"/>
</dbReference>
<keyword evidence="14" id="KW-1208">Phospholipid metabolism</keyword>
<sequence>MAGFFTFWPYVVAGLSFVVSVLASCHIVLTKQNQRAAIGWLGVVWLTPLVGGMLYVAFGINRIHRRATRLRPKSVHPRAPQRFRSGTLALLPAAGGLADVVANVTALPLHSGNRVEALENGEEAYPAMLAAIEAAQSSIAFATYIFDNDVAGQAFVAALGRAVARGVAVRVLVDGMGSRYSFPTILSSLEAVGVTVKEFLPSLAPWRMGYLNLRNHRKILVLDGNIGFTGGMNIRAGHLAATAGAEAIQDLHFQIEGPVIEQFMAVFAEDWAFSSGEFLSGDDWFPKIHPVKDAESLLARGVPSGPDEDYDKLKWVLMGALAAAKRSVRIVTPYFLPDEVMIAALKLKAISGIDIHIVIPERGNLRLVEWATHGQIAQLIARGCRVWESPGPFDHSKIFLVDDGWAFVGSANWDPRSLYLNFEFNMECYDGAFVRKLDLMVARKIAGSRQLTLERLGARPLAIKLRDGLARMLSPYL</sequence>
<evidence type="ECO:0000256" key="15">
    <source>
        <dbReference type="NCBIfam" id="TIGR04265"/>
    </source>
</evidence>
<evidence type="ECO:0000256" key="2">
    <source>
        <dbReference type="ARBA" id="ARBA00004613"/>
    </source>
</evidence>
<evidence type="ECO:0000256" key="14">
    <source>
        <dbReference type="ARBA" id="ARBA00023264"/>
    </source>
</evidence>
<feature type="domain" description="PLD phosphodiesterase" evidence="17">
    <location>
        <begin position="390"/>
        <end position="417"/>
    </location>
</feature>
<evidence type="ECO:0000256" key="3">
    <source>
        <dbReference type="ARBA" id="ARBA00004651"/>
    </source>
</evidence>
<keyword evidence="11" id="KW-0443">Lipid metabolism</keyword>
<dbReference type="InterPro" id="IPR001736">
    <property type="entry name" value="PLipase_D/transphosphatidylase"/>
</dbReference>
<dbReference type="CDD" id="cd09157">
    <property type="entry name" value="PLDc_CLS_unchar2_1"/>
    <property type="match status" value="1"/>
</dbReference>
<keyword evidence="7" id="KW-0808">Transferase</keyword>
<feature type="transmembrane region" description="Helical" evidence="16">
    <location>
        <begin position="6"/>
        <end position="29"/>
    </location>
</feature>
<dbReference type="SMART" id="SM00155">
    <property type="entry name" value="PLDc"/>
    <property type="match status" value="2"/>
</dbReference>
<dbReference type="PANTHER" id="PTHR21248:SF22">
    <property type="entry name" value="PHOSPHOLIPASE D"/>
    <property type="match status" value="1"/>
</dbReference>
<keyword evidence="10 16" id="KW-1133">Transmembrane helix</keyword>
<evidence type="ECO:0000313" key="18">
    <source>
        <dbReference type="EMBL" id="MDA5194852.1"/>
    </source>
</evidence>
<dbReference type="GO" id="GO:0032049">
    <property type="term" value="P:cardiolipin biosynthetic process"/>
    <property type="evidence" value="ECO:0007669"/>
    <property type="project" value="UniProtKB-UniRule"/>
</dbReference>
<keyword evidence="12 16" id="KW-0472">Membrane</keyword>
<keyword evidence="8 16" id="KW-0812">Transmembrane</keyword>
<evidence type="ECO:0000256" key="12">
    <source>
        <dbReference type="ARBA" id="ARBA00023136"/>
    </source>
</evidence>
<dbReference type="AlphaFoldDB" id="A0A9X3Z843"/>
<keyword evidence="13" id="KW-0594">Phospholipid biosynthesis</keyword>
<keyword evidence="19" id="KW-1185">Reference proteome</keyword>
<evidence type="ECO:0000256" key="9">
    <source>
        <dbReference type="ARBA" id="ARBA00022737"/>
    </source>
</evidence>
<organism evidence="18 19">
    <name type="scientific">Govanella unica</name>
    <dbReference type="NCBI Taxonomy" id="2975056"/>
    <lineage>
        <taxon>Bacteria</taxon>
        <taxon>Pseudomonadati</taxon>
        <taxon>Pseudomonadota</taxon>
        <taxon>Alphaproteobacteria</taxon>
        <taxon>Emcibacterales</taxon>
        <taxon>Govanellaceae</taxon>
        <taxon>Govanella</taxon>
    </lineage>
</organism>
<reference evidence="18" key="2">
    <citation type="journal article" date="2023" name="Syst. Appl. Microbiol.">
        <title>Govania unica gen. nov., sp. nov., a rare biosphere bacterium that represents a novel family in the class Alphaproteobacteria.</title>
        <authorList>
            <person name="Vandamme P."/>
            <person name="Peeters C."/>
            <person name="Hettiarachchi A."/>
            <person name="Cnockaert M."/>
            <person name="Carlier A."/>
        </authorList>
    </citation>
    <scope>NUCLEOTIDE SEQUENCE</scope>
    <source>
        <strain evidence="18">LMG 31809</strain>
    </source>
</reference>
<dbReference type="PANTHER" id="PTHR21248">
    <property type="entry name" value="CARDIOLIPIN SYNTHASE"/>
    <property type="match status" value="1"/>
</dbReference>
<dbReference type="GO" id="GO:0008808">
    <property type="term" value="F:cardiolipin synthase activity"/>
    <property type="evidence" value="ECO:0007669"/>
    <property type="project" value="UniProtKB-UniRule"/>
</dbReference>
<comment type="subcellular location">
    <subcellularLocation>
        <location evidence="3">Cell membrane</location>
        <topology evidence="3">Multi-pass membrane protein</topology>
    </subcellularLocation>
    <subcellularLocation>
        <location evidence="2">Secreted</location>
    </subcellularLocation>
</comment>
<proteinExistence type="predicted"/>
<dbReference type="InterPro" id="IPR027379">
    <property type="entry name" value="CLS_N"/>
</dbReference>
<keyword evidence="5" id="KW-0444">Lipid biosynthesis</keyword>
<evidence type="ECO:0000256" key="10">
    <source>
        <dbReference type="ARBA" id="ARBA00022989"/>
    </source>
</evidence>